<evidence type="ECO:0000313" key="1">
    <source>
        <dbReference type="EMBL" id="MDN7933126.1"/>
    </source>
</evidence>
<dbReference type="SUPFAM" id="SSF47240">
    <property type="entry name" value="Ferritin-like"/>
    <property type="match status" value="1"/>
</dbReference>
<proteinExistence type="predicted"/>
<evidence type="ECO:0000313" key="2">
    <source>
        <dbReference type="Proteomes" id="UP001171606"/>
    </source>
</evidence>
<dbReference type="Proteomes" id="UP001171606">
    <property type="component" value="Unassembled WGS sequence"/>
</dbReference>
<dbReference type="InterPro" id="IPR012347">
    <property type="entry name" value="Ferritin-like"/>
</dbReference>
<reference evidence="1" key="1">
    <citation type="submission" date="2023-07" db="EMBL/GenBank/DDBJ databases">
        <title>A collection of bacterial strains from the Burkholderia cepacia Research Laboratory and Repository.</title>
        <authorList>
            <person name="Lipuma J."/>
            <person name="Spilker T."/>
            <person name="Caverly L."/>
        </authorList>
    </citation>
    <scope>NUCLEOTIDE SEQUENCE</scope>
    <source>
        <strain evidence="1">AU42020</strain>
    </source>
</reference>
<protein>
    <submittedName>
        <fullName evidence="1">DUF892 family protein</fullName>
    </submittedName>
</protein>
<dbReference type="InterPro" id="IPR010287">
    <property type="entry name" value="DUF892_YciF-like"/>
</dbReference>
<dbReference type="RefSeq" id="WP_301755884.1">
    <property type="nucleotide sequence ID" value="NZ_JAUJSQ010000006.1"/>
</dbReference>
<dbReference type="Gene3D" id="1.20.1260.10">
    <property type="match status" value="1"/>
</dbReference>
<organism evidence="1 2">
    <name type="scientific">Burkholderia metallica</name>
    <dbReference type="NCBI Taxonomy" id="488729"/>
    <lineage>
        <taxon>Bacteria</taxon>
        <taxon>Pseudomonadati</taxon>
        <taxon>Pseudomonadota</taxon>
        <taxon>Betaproteobacteria</taxon>
        <taxon>Burkholderiales</taxon>
        <taxon>Burkholderiaceae</taxon>
        <taxon>Burkholderia</taxon>
        <taxon>Burkholderia cepacia complex</taxon>
    </lineage>
</organism>
<sequence length="89" mass="9443">MRPVAGGMLAAVEGVKGALAGHAFAQVRIDTYTALAAVAQAAGETEIRACRERIPQQARDMAAWRLRHLPALTASFPGRSSVDRIDATQ</sequence>
<dbReference type="Pfam" id="PF05974">
    <property type="entry name" value="DUF892"/>
    <property type="match status" value="1"/>
</dbReference>
<dbReference type="EMBL" id="JAUJSQ010000006">
    <property type="protein sequence ID" value="MDN7933126.1"/>
    <property type="molecule type" value="Genomic_DNA"/>
</dbReference>
<comment type="caution">
    <text evidence="1">The sequence shown here is derived from an EMBL/GenBank/DDBJ whole genome shotgun (WGS) entry which is preliminary data.</text>
</comment>
<name>A0ABT8PE26_9BURK</name>
<dbReference type="InterPro" id="IPR009078">
    <property type="entry name" value="Ferritin-like_SF"/>
</dbReference>
<gene>
    <name evidence="1" type="ORF">QZM52_17730</name>
</gene>
<accession>A0ABT8PE26</accession>
<keyword evidence="2" id="KW-1185">Reference proteome</keyword>